<feature type="domain" description="CusB-like beta-barrel" evidence="2">
    <location>
        <begin position="180"/>
        <end position="233"/>
    </location>
</feature>
<evidence type="ECO:0000259" key="2">
    <source>
        <dbReference type="Pfam" id="PF25954"/>
    </source>
</evidence>
<dbReference type="InterPro" id="IPR006143">
    <property type="entry name" value="RND_pump_MFP"/>
</dbReference>
<dbReference type="PANTHER" id="PTHR30469">
    <property type="entry name" value="MULTIDRUG RESISTANCE PROTEIN MDTA"/>
    <property type="match status" value="1"/>
</dbReference>
<evidence type="ECO:0000259" key="3">
    <source>
        <dbReference type="Pfam" id="PF25989"/>
    </source>
</evidence>
<accession>A0A3B0X4F0</accession>
<dbReference type="Pfam" id="PF25917">
    <property type="entry name" value="BSH_RND"/>
    <property type="match status" value="1"/>
</dbReference>
<dbReference type="GO" id="GO:1990281">
    <property type="term" value="C:efflux pump complex"/>
    <property type="evidence" value="ECO:0007669"/>
    <property type="project" value="TreeGrafter"/>
</dbReference>
<gene>
    <name evidence="4" type="ORF">MNBD_GAMMA07-2600</name>
</gene>
<dbReference type="Gene3D" id="2.40.420.20">
    <property type="match status" value="1"/>
</dbReference>
<reference evidence="4" key="1">
    <citation type="submission" date="2018-06" db="EMBL/GenBank/DDBJ databases">
        <authorList>
            <person name="Zhirakovskaya E."/>
        </authorList>
    </citation>
    <scope>NUCLEOTIDE SEQUENCE</scope>
</reference>
<dbReference type="Gene3D" id="2.40.50.100">
    <property type="match status" value="1"/>
</dbReference>
<dbReference type="Gene3D" id="2.40.30.170">
    <property type="match status" value="1"/>
</dbReference>
<dbReference type="Gene3D" id="1.10.287.470">
    <property type="entry name" value="Helix hairpin bin"/>
    <property type="match status" value="1"/>
</dbReference>
<dbReference type="EMBL" id="UOFF01000457">
    <property type="protein sequence ID" value="VAW57787.1"/>
    <property type="molecule type" value="Genomic_DNA"/>
</dbReference>
<protein>
    <submittedName>
        <fullName evidence="4">Uncharacterized protein</fullName>
    </submittedName>
</protein>
<feature type="domain" description="YknX-like C-terminal permuted SH3-like" evidence="3">
    <location>
        <begin position="257"/>
        <end position="325"/>
    </location>
</feature>
<dbReference type="InterPro" id="IPR058625">
    <property type="entry name" value="MdtA-like_BSH"/>
</dbReference>
<dbReference type="GO" id="GO:0015562">
    <property type="term" value="F:efflux transmembrane transporter activity"/>
    <property type="evidence" value="ECO:0007669"/>
    <property type="project" value="TreeGrafter"/>
</dbReference>
<evidence type="ECO:0000313" key="4">
    <source>
        <dbReference type="EMBL" id="VAW57787.1"/>
    </source>
</evidence>
<dbReference type="AlphaFoldDB" id="A0A3B0X4F0"/>
<dbReference type="InterPro" id="IPR058792">
    <property type="entry name" value="Beta-barrel_RND_2"/>
</dbReference>
<evidence type="ECO:0000259" key="1">
    <source>
        <dbReference type="Pfam" id="PF25917"/>
    </source>
</evidence>
<dbReference type="Pfam" id="PF25954">
    <property type="entry name" value="Beta-barrel_RND_2"/>
    <property type="match status" value="1"/>
</dbReference>
<sequence length="329" mass="36371">MGCNDSPSPKKSRKPTVQLVETVFAANKSIAIKESVSGTLQPIRKVRIINQIAGLLTTLPGYPGDKIKKGQTLARFDDNLLKVDVEKAQATLKQTQVDYNRLKDLALHKLSSESELALAQTQFEIAQSDLHLKQTQLSLSHIKAPISGVISQRLVEPGDVLSLHSQLLTLIDTSTLKAEINLSELLLPLIKKGNLVTIHIDALGEKSFKGKVKRIYPTIDQTTHLGTIEIILNPVPKGALAGQFCRIHIQTTKKIRLMIPYDTVRHDKQGAYVYAIHDKSKAQRLNIITGIQQDGFIEVIKGLSDKQEIISKGLFGLKDKMTIKVISNK</sequence>
<dbReference type="SUPFAM" id="SSF111369">
    <property type="entry name" value="HlyD-like secretion proteins"/>
    <property type="match status" value="1"/>
</dbReference>
<name>A0A3B0X4F0_9ZZZZ</name>
<dbReference type="NCBIfam" id="TIGR01730">
    <property type="entry name" value="RND_mfp"/>
    <property type="match status" value="1"/>
</dbReference>
<feature type="domain" description="Multidrug resistance protein MdtA-like barrel-sandwich hybrid" evidence="1">
    <location>
        <begin position="44"/>
        <end position="162"/>
    </location>
</feature>
<dbReference type="Pfam" id="PF25989">
    <property type="entry name" value="YknX_C"/>
    <property type="match status" value="1"/>
</dbReference>
<dbReference type="InterPro" id="IPR058637">
    <property type="entry name" value="YknX-like_C"/>
</dbReference>
<proteinExistence type="predicted"/>
<organism evidence="4">
    <name type="scientific">hydrothermal vent metagenome</name>
    <dbReference type="NCBI Taxonomy" id="652676"/>
    <lineage>
        <taxon>unclassified sequences</taxon>
        <taxon>metagenomes</taxon>
        <taxon>ecological metagenomes</taxon>
    </lineage>
</organism>
<dbReference type="PANTHER" id="PTHR30469:SF15">
    <property type="entry name" value="HLYD FAMILY OF SECRETION PROTEINS"/>
    <property type="match status" value="1"/>
</dbReference>